<accession>A0AAV1LZE8</accession>
<evidence type="ECO:0000313" key="3">
    <source>
        <dbReference type="Proteomes" id="UP001314205"/>
    </source>
</evidence>
<gene>
    <name evidence="2" type="ORF">PARMNEM_LOCUS19530</name>
</gene>
<feature type="signal peptide" evidence="1">
    <location>
        <begin position="1"/>
        <end position="20"/>
    </location>
</feature>
<comment type="caution">
    <text evidence="2">The sequence shown here is derived from an EMBL/GenBank/DDBJ whole genome shotgun (WGS) entry which is preliminary data.</text>
</comment>
<proteinExistence type="predicted"/>
<evidence type="ECO:0000313" key="2">
    <source>
        <dbReference type="EMBL" id="CAK1600821.1"/>
    </source>
</evidence>
<name>A0AAV1LZE8_9NEOP</name>
<dbReference type="Proteomes" id="UP001314205">
    <property type="component" value="Unassembled WGS sequence"/>
</dbReference>
<feature type="chain" id="PRO_5043729497" evidence="1">
    <location>
        <begin position="21"/>
        <end position="173"/>
    </location>
</feature>
<dbReference type="AlphaFoldDB" id="A0AAV1LZE8"/>
<sequence>MYSYKKFIAFMLLCILHILASNINNYGPFKLNVTSLVTCKGPKRKDCTEVTTWILDGTSIFYDLIAKEDVMPTKVKMVVISNGKPLVRLQMKKPCDHLFLKPLFVSLLNATKDCVILKGHYKINLDIQNTAQKYYGGMFLYGNLTFKAIFYSDNCNFSCVLMSTTLTPRNSTS</sequence>
<organism evidence="2 3">
    <name type="scientific">Parnassius mnemosyne</name>
    <name type="common">clouded apollo</name>
    <dbReference type="NCBI Taxonomy" id="213953"/>
    <lineage>
        <taxon>Eukaryota</taxon>
        <taxon>Metazoa</taxon>
        <taxon>Ecdysozoa</taxon>
        <taxon>Arthropoda</taxon>
        <taxon>Hexapoda</taxon>
        <taxon>Insecta</taxon>
        <taxon>Pterygota</taxon>
        <taxon>Neoptera</taxon>
        <taxon>Endopterygota</taxon>
        <taxon>Lepidoptera</taxon>
        <taxon>Glossata</taxon>
        <taxon>Ditrysia</taxon>
        <taxon>Papilionoidea</taxon>
        <taxon>Papilionidae</taxon>
        <taxon>Parnassiinae</taxon>
        <taxon>Parnassini</taxon>
        <taxon>Parnassius</taxon>
        <taxon>Driopa</taxon>
    </lineage>
</organism>
<evidence type="ECO:0000256" key="1">
    <source>
        <dbReference type="SAM" id="SignalP"/>
    </source>
</evidence>
<keyword evidence="3" id="KW-1185">Reference proteome</keyword>
<keyword evidence="1" id="KW-0732">Signal</keyword>
<protein>
    <submittedName>
        <fullName evidence="2">Uncharacterized protein</fullName>
    </submittedName>
</protein>
<dbReference type="EMBL" id="CAVLGL010000126">
    <property type="protein sequence ID" value="CAK1600821.1"/>
    <property type="molecule type" value="Genomic_DNA"/>
</dbReference>
<reference evidence="2 3" key="1">
    <citation type="submission" date="2023-11" db="EMBL/GenBank/DDBJ databases">
        <authorList>
            <person name="Hedman E."/>
            <person name="Englund M."/>
            <person name="Stromberg M."/>
            <person name="Nyberg Akerstrom W."/>
            <person name="Nylinder S."/>
            <person name="Jareborg N."/>
            <person name="Kallberg Y."/>
            <person name="Kronander E."/>
        </authorList>
    </citation>
    <scope>NUCLEOTIDE SEQUENCE [LARGE SCALE GENOMIC DNA]</scope>
</reference>